<comment type="caution">
    <text evidence="2">The sequence shown here is derived from an EMBL/GenBank/DDBJ whole genome shotgun (WGS) entry which is preliminary data.</text>
</comment>
<evidence type="ECO:0000256" key="1">
    <source>
        <dbReference type="SAM" id="MobiDB-lite"/>
    </source>
</evidence>
<dbReference type="Proteomes" id="UP000193986">
    <property type="component" value="Unassembled WGS sequence"/>
</dbReference>
<dbReference type="AlphaFoldDB" id="A0A1Y2B010"/>
<dbReference type="InParanoid" id="A0A1Y2B010"/>
<proteinExistence type="predicted"/>
<gene>
    <name evidence="2" type="ORF">BCR39DRAFT_209968</name>
</gene>
<reference evidence="2 3" key="1">
    <citation type="submission" date="2016-07" db="EMBL/GenBank/DDBJ databases">
        <title>Pervasive Adenine N6-methylation of Active Genes in Fungi.</title>
        <authorList>
            <consortium name="DOE Joint Genome Institute"/>
            <person name="Mondo S.J."/>
            <person name="Dannebaum R.O."/>
            <person name="Kuo R.C."/>
            <person name="Labutti K."/>
            <person name="Haridas S."/>
            <person name="Kuo A."/>
            <person name="Salamov A."/>
            <person name="Ahrendt S.R."/>
            <person name="Lipzen A."/>
            <person name="Sullivan W."/>
            <person name="Andreopoulos W.B."/>
            <person name="Clum A."/>
            <person name="Lindquist E."/>
            <person name="Daum C."/>
            <person name="Ramamoorthy G.K."/>
            <person name="Gryganskyi A."/>
            <person name="Culley D."/>
            <person name="Magnuson J.K."/>
            <person name="James T.Y."/>
            <person name="O'Malley M.A."/>
            <person name="Stajich J.E."/>
            <person name="Spatafora J.W."/>
            <person name="Visel A."/>
            <person name="Grigoriev I.V."/>
        </authorList>
    </citation>
    <scope>NUCLEOTIDE SEQUENCE [LARGE SCALE GENOMIC DNA]</scope>
    <source>
        <strain evidence="2 3">68-887.2</strain>
    </source>
</reference>
<feature type="region of interest" description="Disordered" evidence="1">
    <location>
        <begin position="81"/>
        <end position="110"/>
    </location>
</feature>
<feature type="compositionally biased region" description="Basic residues" evidence="1">
    <location>
        <begin position="19"/>
        <end position="31"/>
    </location>
</feature>
<dbReference type="EMBL" id="MCFC01000033">
    <property type="protein sequence ID" value="ORY28169.1"/>
    <property type="molecule type" value="Genomic_DNA"/>
</dbReference>
<accession>A0A1Y2B010</accession>
<name>A0A1Y2B010_9TREE</name>
<keyword evidence="3" id="KW-1185">Reference proteome</keyword>
<feature type="region of interest" description="Disordered" evidence="1">
    <location>
        <begin position="19"/>
        <end position="49"/>
    </location>
</feature>
<organism evidence="2 3">
    <name type="scientific">Naematelia encephala</name>
    <dbReference type="NCBI Taxonomy" id="71784"/>
    <lineage>
        <taxon>Eukaryota</taxon>
        <taxon>Fungi</taxon>
        <taxon>Dikarya</taxon>
        <taxon>Basidiomycota</taxon>
        <taxon>Agaricomycotina</taxon>
        <taxon>Tremellomycetes</taxon>
        <taxon>Tremellales</taxon>
        <taxon>Naemateliaceae</taxon>
        <taxon>Naematelia</taxon>
    </lineage>
</organism>
<evidence type="ECO:0000313" key="2">
    <source>
        <dbReference type="EMBL" id="ORY28169.1"/>
    </source>
</evidence>
<sequence>MISCLPLCTSSSLSYRTILSRKRRKRKKQHQRLQIPDKNDGPSRLIGSPSDTSFTITTQLSKRLHKVDNAHLIPPVLSPPYNSSTKCHPSHSKTHQNASSPPLRRRGLESRHSTRDIYRYTTLYTVHWHYTPWVIGLFDLLTFLFWRFSFASSTPCFTREERLDTRCSRLYL</sequence>
<evidence type="ECO:0000313" key="3">
    <source>
        <dbReference type="Proteomes" id="UP000193986"/>
    </source>
</evidence>
<protein>
    <submittedName>
        <fullName evidence="2">Uncharacterized protein</fullName>
    </submittedName>
</protein>